<dbReference type="Gene3D" id="2.70.98.10">
    <property type="match status" value="1"/>
</dbReference>
<keyword evidence="2" id="KW-0413">Isomerase</keyword>
<dbReference type="PROSITE" id="PS00545">
    <property type="entry name" value="ALDOSE_1_EPIMERASE"/>
    <property type="match status" value="1"/>
</dbReference>
<evidence type="ECO:0000313" key="5">
    <source>
        <dbReference type="Proteomes" id="UP000028545"/>
    </source>
</evidence>
<dbReference type="PANTHER" id="PTHR10091">
    <property type="entry name" value="ALDOSE-1-EPIMERASE"/>
    <property type="match status" value="1"/>
</dbReference>
<organism evidence="4 5">
    <name type="scientific">Pseudallescheria apiosperma</name>
    <name type="common">Scedosporium apiospermum</name>
    <dbReference type="NCBI Taxonomy" id="563466"/>
    <lineage>
        <taxon>Eukaryota</taxon>
        <taxon>Fungi</taxon>
        <taxon>Dikarya</taxon>
        <taxon>Ascomycota</taxon>
        <taxon>Pezizomycotina</taxon>
        <taxon>Sordariomycetes</taxon>
        <taxon>Hypocreomycetidae</taxon>
        <taxon>Microascales</taxon>
        <taxon>Microascaceae</taxon>
        <taxon>Scedosporium</taxon>
    </lineage>
</organism>
<dbReference type="Pfam" id="PF01263">
    <property type="entry name" value="Aldose_epim"/>
    <property type="match status" value="1"/>
</dbReference>
<name>A0A084G363_PSEDA</name>
<dbReference type="OMA" id="CTFIIDA"/>
<dbReference type="OrthoDB" id="274691at2759"/>
<dbReference type="InterPro" id="IPR047215">
    <property type="entry name" value="Galactose_mutarotase-like"/>
</dbReference>
<evidence type="ECO:0000256" key="2">
    <source>
        <dbReference type="ARBA" id="ARBA00023235"/>
    </source>
</evidence>
<dbReference type="GO" id="GO:0006006">
    <property type="term" value="P:glucose metabolic process"/>
    <property type="evidence" value="ECO:0007669"/>
    <property type="project" value="TreeGrafter"/>
</dbReference>
<comment type="caution">
    <text evidence="4">The sequence shown here is derived from an EMBL/GenBank/DDBJ whole genome shotgun (WGS) entry which is preliminary data.</text>
</comment>
<evidence type="ECO:0000256" key="1">
    <source>
        <dbReference type="ARBA" id="ARBA00006206"/>
    </source>
</evidence>
<reference evidence="4 5" key="1">
    <citation type="journal article" date="2014" name="Genome Announc.">
        <title>Draft genome sequence of the pathogenic fungus Scedosporium apiospermum.</title>
        <authorList>
            <person name="Vandeputte P."/>
            <person name="Ghamrawi S."/>
            <person name="Rechenmann M."/>
            <person name="Iltis A."/>
            <person name="Giraud S."/>
            <person name="Fleury M."/>
            <person name="Thornton C."/>
            <person name="Delhaes L."/>
            <person name="Meyer W."/>
            <person name="Papon N."/>
            <person name="Bouchara J.P."/>
        </authorList>
    </citation>
    <scope>NUCLEOTIDE SEQUENCE [LARGE SCALE GENOMIC DNA]</scope>
    <source>
        <strain evidence="4 5">IHEM 14462</strain>
    </source>
</reference>
<dbReference type="GO" id="GO:0030246">
    <property type="term" value="F:carbohydrate binding"/>
    <property type="evidence" value="ECO:0007669"/>
    <property type="project" value="InterPro"/>
</dbReference>
<proteinExistence type="inferred from homology"/>
<dbReference type="PANTHER" id="PTHR10091:SF0">
    <property type="entry name" value="GALACTOSE MUTAROTASE"/>
    <property type="match status" value="1"/>
</dbReference>
<dbReference type="AlphaFoldDB" id="A0A084G363"/>
<dbReference type="EMBL" id="JOWA01000107">
    <property type="protein sequence ID" value="KEZ41775.1"/>
    <property type="molecule type" value="Genomic_DNA"/>
</dbReference>
<dbReference type="GeneID" id="27725823"/>
<dbReference type="InterPro" id="IPR008183">
    <property type="entry name" value="Aldose_1/G6P_1-epimerase"/>
</dbReference>
<dbReference type="InterPro" id="IPR011013">
    <property type="entry name" value="Gal_mutarotase_sf_dom"/>
</dbReference>
<keyword evidence="5" id="KW-1185">Reference proteome</keyword>
<evidence type="ECO:0000313" key="4">
    <source>
        <dbReference type="EMBL" id="KEZ41775.1"/>
    </source>
</evidence>
<dbReference type="GO" id="GO:0004034">
    <property type="term" value="F:aldose 1-epimerase activity"/>
    <property type="evidence" value="ECO:0007669"/>
    <property type="project" value="TreeGrafter"/>
</dbReference>
<protein>
    <submittedName>
        <fullName evidence="4">Putative Aldose-1-epimerase</fullName>
    </submittedName>
</protein>
<dbReference type="CDD" id="cd09019">
    <property type="entry name" value="galactose_mutarotase_like"/>
    <property type="match status" value="1"/>
</dbReference>
<dbReference type="KEGG" id="sapo:SAPIO_CDS6751"/>
<sequence>MTSSDSFAPFRFLRTGAIIQSWRVGGLNIVLGFPTEDVYETHNEFYFGATLGRVANRIKGAMLTNLNGAQTYSLPENEGPNILHGGNKSWGKRKWDGPNRVEVRKIEGLFDVKGEQSLQFSLLSEDGDEGFPGSVDARVTYTAGWQTTERGEQVSVLQLEYEAELAGDAEETVINMTNHSYFNLTGASTITGTQVTLCSAQHLPKDAENIPVSGPEPFPAIKANEAFILSDTAPVVDHCFVINEAPETIPLDTRCLPLQNMAQTYHPESGIHVEVWGTDPAFQFYTGENTNVPAVAGMGARGPRSAFCVEPSRYVNAPEVDEWRGMVLMKKGQRYGSRIVYRGWVDKDGRQT</sequence>
<dbReference type="Proteomes" id="UP000028545">
    <property type="component" value="Unassembled WGS sequence"/>
</dbReference>
<dbReference type="HOGENOM" id="CLU_031753_3_0_1"/>
<dbReference type="SUPFAM" id="SSF74650">
    <property type="entry name" value="Galactose mutarotase-like"/>
    <property type="match status" value="1"/>
</dbReference>
<evidence type="ECO:0000256" key="3">
    <source>
        <dbReference type="ARBA" id="ARBA00023277"/>
    </source>
</evidence>
<dbReference type="VEuPathDB" id="FungiDB:SAPIO_CDS6751"/>
<dbReference type="InterPro" id="IPR014718">
    <property type="entry name" value="GH-type_carb-bd"/>
</dbReference>
<comment type="similarity">
    <text evidence="1">Belongs to the aldose epimerase family.</text>
</comment>
<dbReference type="InterPro" id="IPR018052">
    <property type="entry name" value="Ald1_epimerase_CS"/>
</dbReference>
<dbReference type="RefSeq" id="XP_016641574.1">
    <property type="nucleotide sequence ID" value="XM_016788775.1"/>
</dbReference>
<keyword evidence="3" id="KW-0119">Carbohydrate metabolism</keyword>
<gene>
    <name evidence="4" type="ORF">SAPIO_CDS6751</name>
</gene>
<dbReference type="GO" id="GO:0033499">
    <property type="term" value="P:galactose catabolic process via UDP-galactose, Leloir pathway"/>
    <property type="evidence" value="ECO:0007669"/>
    <property type="project" value="TreeGrafter"/>
</dbReference>
<accession>A0A084G363</accession>